<evidence type="ECO:0000256" key="11">
    <source>
        <dbReference type="ARBA" id="ARBA00029691"/>
    </source>
</evidence>
<evidence type="ECO:0000313" key="20">
    <source>
        <dbReference type="EMBL" id="CAH9135614.1"/>
    </source>
</evidence>
<evidence type="ECO:0000256" key="9">
    <source>
        <dbReference type="ARBA" id="ARBA00023140"/>
    </source>
</evidence>
<dbReference type="GO" id="GO:0005102">
    <property type="term" value="F:signaling receptor binding"/>
    <property type="evidence" value="ECO:0007669"/>
    <property type="project" value="TreeGrafter"/>
</dbReference>
<feature type="compositionally biased region" description="Polar residues" evidence="15">
    <location>
        <begin position="1"/>
        <end position="10"/>
    </location>
</feature>
<feature type="transmembrane region" description="Helical" evidence="16">
    <location>
        <begin position="163"/>
        <end position="184"/>
    </location>
</feature>
<dbReference type="EMBL" id="CAMAPF010000990">
    <property type="protein sequence ID" value="CAH9135614.1"/>
    <property type="molecule type" value="Genomic_DNA"/>
</dbReference>
<evidence type="ECO:0000256" key="7">
    <source>
        <dbReference type="ARBA" id="ARBA00023010"/>
    </source>
</evidence>
<evidence type="ECO:0000256" key="3">
    <source>
        <dbReference type="ARBA" id="ARBA00022448"/>
    </source>
</evidence>
<proteinExistence type="inferred from homology"/>
<feature type="region of interest" description="Disordered" evidence="15">
    <location>
        <begin position="1"/>
        <end position="49"/>
    </location>
</feature>
<keyword evidence="21" id="KW-1185">Reference proteome</keyword>
<evidence type="ECO:0000256" key="1">
    <source>
        <dbReference type="ARBA" id="ARBA00004549"/>
    </source>
</evidence>
<evidence type="ECO:0000256" key="8">
    <source>
        <dbReference type="ARBA" id="ARBA00023136"/>
    </source>
</evidence>
<evidence type="ECO:0000256" key="14">
    <source>
        <dbReference type="RuleBase" id="RU367032"/>
    </source>
</evidence>
<evidence type="ECO:0000256" key="12">
    <source>
        <dbReference type="ARBA" id="ARBA00053920"/>
    </source>
</evidence>
<comment type="caution">
    <text evidence="20">The sequence shown here is derived from an EMBL/GenBank/DDBJ whole genome shotgun (WGS) entry which is preliminary data.</text>
</comment>
<keyword evidence="6 16" id="KW-1133">Transmembrane helix</keyword>
<feature type="domain" description="Peroxisome membrane anchor protein Pex14p N-terminal" evidence="17">
    <location>
        <begin position="57"/>
        <end position="101"/>
    </location>
</feature>
<comment type="subcellular location">
    <subcellularLocation>
        <location evidence="1">Peroxisome membrane</location>
        <topology evidence="1">Single-pass membrane protein</topology>
    </subcellularLocation>
</comment>
<dbReference type="InterPro" id="IPR025655">
    <property type="entry name" value="PEX14"/>
</dbReference>
<name>A0AAV0FJN4_9ASTE</name>
<dbReference type="PANTHER" id="PTHR23058">
    <property type="entry name" value="PEROXISOMAL MEMBRANE PROTEIN PEX14"/>
    <property type="match status" value="1"/>
</dbReference>
<evidence type="ECO:0000259" key="19">
    <source>
        <dbReference type="Pfam" id="PF23020"/>
    </source>
</evidence>
<evidence type="ECO:0000256" key="15">
    <source>
        <dbReference type="SAM" id="MobiDB-lite"/>
    </source>
</evidence>
<accession>A0AAV0FJN4</accession>
<dbReference type="InterPro" id="IPR054154">
    <property type="entry name" value="PEX14-like_M_plants"/>
</dbReference>
<dbReference type="GO" id="GO:1990429">
    <property type="term" value="C:peroxisomal importomer complex"/>
    <property type="evidence" value="ECO:0007669"/>
    <property type="project" value="TreeGrafter"/>
</dbReference>
<comment type="function">
    <text evidence="12 14">Component of the PEX13-PEX14 docking complex, a translocon channel that specifically mediates the import of peroxisomal cargo proteins bound to PEX5 receptor. The PEX13-PEX14 docking complex forms a large import pore which can be opened to a diameter of about 9 nm. Mechanistically, PEX5 receptor along with cargo proteins associates with the PEX14 subunit of the PEX13-PEX14 docking complex in the cytosol, leading to the insertion of the receptor into the organelle membrane with the concomitant translocation of the cargo into the peroxisome matrix.</text>
</comment>
<comment type="subunit">
    <text evidence="13">Interacts with PEX13; forming the PEX13-PEX14 docking complex. Interacts with PEX5 (via WxxxF/Y motifs).</text>
</comment>
<keyword evidence="7" id="KW-0811">Translocation</keyword>
<dbReference type="Pfam" id="PF17733">
    <property type="entry name" value="KPWE_dom"/>
    <property type="match status" value="1"/>
</dbReference>
<dbReference type="GO" id="GO:0005778">
    <property type="term" value="C:peroxisomal membrane"/>
    <property type="evidence" value="ECO:0007669"/>
    <property type="project" value="UniProtKB-SubCell"/>
</dbReference>
<evidence type="ECO:0000256" key="4">
    <source>
        <dbReference type="ARBA" id="ARBA00022692"/>
    </source>
</evidence>
<dbReference type="InterPro" id="IPR040554">
    <property type="entry name" value="KPWE_PEX14_dom"/>
</dbReference>
<dbReference type="AlphaFoldDB" id="A0AAV0FJN4"/>
<dbReference type="Gene3D" id="1.10.10.10">
    <property type="entry name" value="Winged helix-like DNA-binding domain superfamily/Winged helix DNA-binding domain"/>
    <property type="match status" value="1"/>
</dbReference>
<dbReference type="InterPro" id="IPR006785">
    <property type="entry name" value="Pex14_N"/>
</dbReference>
<feature type="region of interest" description="Disordered" evidence="15">
    <location>
        <begin position="316"/>
        <end position="340"/>
    </location>
</feature>
<protein>
    <recommendedName>
        <fullName evidence="10 14">Peroxisomal membrane protein PEX14</fullName>
    </recommendedName>
    <alternativeName>
        <fullName evidence="11 14">Peroxin-14</fullName>
    </alternativeName>
</protein>
<evidence type="ECO:0000256" key="5">
    <source>
        <dbReference type="ARBA" id="ARBA00022927"/>
    </source>
</evidence>
<evidence type="ECO:0000259" key="18">
    <source>
        <dbReference type="Pfam" id="PF17733"/>
    </source>
</evidence>
<keyword evidence="5 14" id="KW-0653">Protein transport</keyword>
<feature type="compositionally biased region" description="Polar residues" evidence="15">
    <location>
        <begin position="105"/>
        <end position="118"/>
    </location>
</feature>
<gene>
    <name evidence="20" type="ORF">CEPIT_LOCUS34649</name>
</gene>
<dbReference type="PANTHER" id="PTHR23058:SF0">
    <property type="entry name" value="PEROXISOMAL MEMBRANE PROTEIN PEX14"/>
    <property type="match status" value="1"/>
</dbReference>
<dbReference type="Pfam" id="PF04695">
    <property type="entry name" value="Pex14_N"/>
    <property type="match status" value="1"/>
</dbReference>
<dbReference type="Proteomes" id="UP001152523">
    <property type="component" value="Unassembled WGS sequence"/>
</dbReference>
<feature type="region of interest" description="Disordered" evidence="15">
    <location>
        <begin position="280"/>
        <end position="300"/>
    </location>
</feature>
<dbReference type="GO" id="GO:0016560">
    <property type="term" value="P:protein import into peroxisome matrix, docking"/>
    <property type="evidence" value="ECO:0007669"/>
    <property type="project" value="UniProtKB-UniRule"/>
</dbReference>
<evidence type="ECO:0000256" key="10">
    <source>
        <dbReference type="ARBA" id="ARBA00029502"/>
    </source>
</evidence>
<keyword evidence="3 14" id="KW-0813">Transport</keyword>
<feature type="region of interest" description="Disordered" evidence="15">
    <location>
        <begin position="103"/>
        <end position="129"/>
    </location>
</feature>
<dbReference type="InterPro" id="IPR036388">
    <property type="entry name" value="WH-like_DNA-bd_sf"/>
</dbReference>
<feature type="compositionally biased region" description="Basic and acidic residues" evidence="15">
    <location>
        <begin position="30"/>
        <end position="46"/>
    </location>
</feature>
<reference evidence="20" key="1">
    <citation type="submission" date="2022-07" db="EMBL/GenBank/DDBJ databases">
        <authorList>
            <person name="Macas J."/>
            <person name="Novak P."/>
            <person name="Neumann P."/>
        </authorList>
    </citation>
    <scope>NUCLEOTIDE SEQUENCE</scope>
</reference>
<comment type="similarity">
    <text evidence="2 14">Belongs to the peroxin-14 family.</text>
</comment>
<evidence type="ECO:0000256" key="6">
    <source>
        <dbReference type="ARBA" id="ARBA00022989"/>
    </source>
</evidence>
<evidence type="ECO:0000259" key="17">
    <source>
        <dbReference type="Pfam" id="PF04695"/>
    </source>
</evidence>
<keyword evidence="9 14" id="KW-0576">Peroxisome</keyword>
<evidence type="ECO:0000313" key="21">
    <source>
        <dbReference type="Proteomes" id="UP001152523"/>
    </source>
</evidence>
<sequence length="549" mass="59845">MADSPPNTVHNKLKTPDSGTALQSVVEQSPEEHQSSMAESSREKHSTSVFVNSEPIREDQVENAVKFLAHPKVKGSPVMYRRSFLERKGLTKEEIDEAFRRVPDPTSTVSSTEATLANQGEGYEGQLKTSSSIQPQALIRSTQQASAEVSSTTKVGYLSKFHWSHAVLAAGLLAASGSFTAIFFKKSIIPRLKSWIRKVVLEEEATQEDGVRRNNLKPSLAEETARAAKAAAAAAADVARASQEMMASKSEEKKYFKELTELLNYQVREMKSMTSAIQKLEGPNNASGRPAFSEQDPRKNLQSNSQQFYANGKVDTGAHSVRPLSPPASVEPSGPPHPKSYMEIMEMVKRGERPSNIRDINDQPPNPYQPVPEPALALKPKPWEAGQSQTQTSLIQRGDANFLASGFQDNHQFNNGGSSTTPWWQHKNTKITEIEPEYEQKYDSSGLLTNNERPAPRSWVPPQPPPVAMAEAAAAIRQPKKSSLHKDVISDVDQLQGGVTEVSDELQMATQIAESGGGSVGEGNGGFTSGDSVNQATLVNDDIVLTALE</sequence>
<feature type="compositionally biased region" description="Polar residues" evidence="15">
    <location>
        <begin position="17"/>
        <end position="27"/>
    </location>
</feature>
<dbReference type="Pfam" id="PF23020">
    <property type="entry name" value="PEX14-like_2nd"/>
    <property type="match status" value="1"/>
</dbReference>
<evidence type="ECO:0000256" key="16">
    <source>
        <dbReference type="SAM" id="Phobius"/>
    </source>
</evidence>
<evidence type="ECO:0000256" key="13">
    <source>
        <dbReference type="ARBA" id="ARBA00064754"/>
    </source>
</evidence>
<organism evidence="20 21">
    <name type="scientific">Cuscuta epithymum</name>
    <dbReference type="NCBI Taxonomy" id="186058"/>
    <lineage>
        <taxon>Eukaryota</taxon>
        <taxon>Viridiplantae</taxon>
        <taxon>Streptophyta</taxon>
        <taxon>Embryophyta</taxon>
        <taxon>Tracheophyta</taxon>
        <taxon>Spermatophyta</taxon>
        <taxon>Magnoliopsida</taxon>
        <taxon>eudicotyledons</taxon>
        <taxon>Gunneridae</taxon>
        <taxon>Pentapetalae</taxon>
        <taxon>asterids</taxon>
        <taxon>lamiids</taxon>
        <taxon>Solanales</taxon>
        <taxon>Convolvulaceae</taxon>
        <taxon>Cuscuteae</taxon>
        <taxon>Cuscuta</taxon>
        <taxon>Cuscuta subgen. Cuscuta</taxon>
    </lineage>
</organism>
<keyword evidence="8 14" id="KW-0472">Membrane</keyword>
<keyword evidence="4 16" id="KW-0812">Transmembrane</keyword>
<dbReference type="FunFam" id="1.10.10.10:FF:000217">
    <property type="entry name" value="Peroxisomal membrane protein PEX14"/>
    <property type="match status" value="1"/>
</dbReference>
<feature type="domain" description="Peroxisomal membrane protein PEX14 central plants" evidence="19">
    <location>
        <begin position="159"/>
        <end position="281"/>
    </location>
</feature>
<evidence type="ECO:0000256" key="2">
    <source>
        <dbReference type="ARBA" id="ARBA00005443"/>
    </source>
</evidence>
<feature type="domain" description="Peroxisomal membrane protein PEX14-like KPWE" evidence="18">
    <location>
        <begin position="336"/>
        <end position="384"/>
    </location>
</feature>